<accession>A0A1I1X5D6</accession>
<dbReference type="InterPro" id="IPR001610">
    <property type="entry name" value="PAC"/>
</dbReference>
<name>A0A1I1X5D6_PSEOC</name>
<dbReference type="NCBIfam" id="TIGR00254">
    <property type="entry name" value="GGDEF"/>
    <property type="match status" value="1"/>
</dbReference>
<dbReference type="SUPFAM" id="SSF55781">
    <property type="entry name" value="GAF domain-like"/>
    <property type="match status" value="1"/>
</dbReference>
<dbReference type="SMART" id="SM00267">
    <property type="entry name" value="GGDEF"/>
    <property type="match status" value="1"/>
</dbReference>
<dbReference type="InterPro" id="IPR043128">
    <property type="entry name" value="Rev_trsase/Diguanyl_cyclase"/>
</dbReference>
<evidence type="ECO:0000259" key="4">
    <source>
        <dbReference type="PROSITE" id="PS50113"/>
    </source>
</evidence>
<dbReference type="InterPro" id="IPR000014">
    <property type="entry name" value="PAS"/>
</dbReference>
<organism evidence="6 7">
    <name type="scientific">Pseudomonas straminea</name>
    <dbReference type="NCBI Taxonomy" id="47882"/>
    <lineage>
        <taxon>Bacteria</taxon>
        <taxon>Pseudomonadati</taxon>
        <taxon>Pseudomonadota</taxon>
        <taxon>Gammaproteobacteria</taxon>
        <taxon>Pseudomonadales</taxon>
        <taxon>Pseudomonadaceae</taxon>
        <taxon>Phytopseudomonas</taxon>
    </lineage>
</organism>
<comment type="subcellular location">
    <subcellularLocation>
        <location evidence="2">Cell inner membrane</location>
    </subcellularLocation>
</comment>
<dbReference type="InterPro" id="IPR029787">
    <property type="entry name" value="Nucleotide_cyclase"/>
</dbReference>
<dbReference type="PANTHER" id="PTHR46663:SF4">
    <property type="entry name" value="DIGUANYLATE CYCLASE DGCT-RELATED"/>
    <property type="match status" value="1"/>
</dbReference>
<dbReference type="InterPro" id="IPR052163">
    <property type="entry name" value="DGC-Regulatory_Protein"/>
</dbReference>
<dbReference type="Gene3D" id="3.30.450.20">
    <property type="entry name" value="PAS domain"/>
    <property type="match status" value="2"/>
</dbReference>
<feature type="domain" description="PAS" evidence="3">
    <location>
        <begin position="146"/>
        <end position="218"/>
    </location>
</feature>
<dbReference type="Proteomes" id="UP000243950">
    <property type="component" value="Unassembled WGS sequence"/>
</dbReference>
<sequence>MKPDRECSAPGLSPASTASARLDALLRLAKRCSGFSLCGVVTIGSGNEPIKLDSPQSDSIQDALLLLIARTRLGQSALLIQETTVCPEPLSCFAGYPLHTNTGECLGVLYAADTTPRSIDTDLHLSLQDIADSAAQILTLAHAKAEETLLALAIQGSGTGVWDRDLSTGRIHYSAAWKSMLGYTASEVSNRIEDAYTRVHPDELEQVKQTIQSHISGQTEQYQVEHRLRCRDGSYKWVCSRGKVVSRDASGNPLRMLGITTDISTLRSLSERLQQNVELITQLTDQVPGVVFQFCSQVDGSGHFTYLSAGVRDLFEVTQEQMLQNPTLLDSCLHPDDLEIFNQSRAQALREVCIWHIEYRVQLPMQGLRWHLGEARPQRRADGSVVWHGMVTDITERKRFERELHEFASMDALTQLANRRVFMNYLETEQARIQRRDISTSSLLMCDLDHFKLINDRWGHGIGDRALRHFSDILRAQLRTSDLAGRIGGEEFAVLLSGADSFPARDFACRVQHAMACQPLRVDGEEIHLTLSIGLTQLSTQDATPDNALGRADKALYRAKQNGRNRVEIN</sequence>
<dbReference type="AlphaFoldDB" id="A0A1I1X5D6"/>
<dbReference type="PROSITE" id="PS50112">
    <property type="entry name" value="PAS"/>
    <property type="match status" value="2"/>
</dbReference>
<evidence type="ECO:0000313" key="7">
    <source>
        <dbReference type="Proteomes" id="UP000243950"/>
    </source>
</evidence>
<evidence type="ECO:0000259" key="5">
    <source>
        <dbReference type="PROSITE" id="PS50887"/>
    </source>
</evidence>
<dbReference type="CDD" id="cd00130">
    <property type="entry name" value="PAS"/>
    <property type="match status" value="2"/>
</dbReference>
<dbReference type="SUPFAM" id="SSF55785">
    <property type="entry name" value="PYP-like sensor domain (PAS domain)"/>
    <property type="match status" value="2"/>
</dbReference>
<dbReference type="Gene3D" id="3.30.70.270">
    <property type="match status" value="1"/>
</dbReference>
<dbReference type="PROSITE" id="PS50887">
    <property type="entry name" value="GGDEF"/>
    <property type="match status" value="1"/>
</dbReference>
<dbReference type="FunFam" id="3.30.70.270:FF:000001">
    <property type="entry name" value="Diguanylate cyclase domain protein"/>
    <property type="match status" value="1"/>
</dbReference>
<dbReference type="InterPro" id="IPR000700">
    <property type="entry name" value="PAS-assoc_C"/>
</dbReference>
<proteinExistence type="predicted"/>
<dbReference type="Pfam" id="PF08447">
    <property type="entry name" value="PAS_3"/>
    <property type="match status" value="2"/>
</dbReference>
<feature type="domain" description="PAC" evidence="4">
    <location>
        <begin position="222"/>
        <end position="275"/>
    </location>
</feature>
<dbReference type="NCBIfam" id="TIGR00229">
    <property type="entry name" value="sensory_box"/>
    <property type="match status" value="1"/>
</dbReference>
<keyword evidence="7" id="KW-1185">Reference proteome</keyword>
<dbReference type="GO" id="GO:0005886">
    <property type="term" value="C:plasma membrane"/>
    <property type="evidence" value="ECO:0007669"/>
    <property type="project" value="UniProtKB-SubCell"/>
</dbReference>
<comment type="cofactor">
    <cofactor evidence="1">
        <name>Mg(2+)</name>
        <dbReference type="ChEBI" id="CHEBI:18420"/>
    </cofactor>
</comment>
<dbReference type="PANTHER" id="PTHR46663">
    <property type="entry name" value="DIGUANYLATE CYCLASE DGCT-RELATED"/>
    <property type="match status" value="1"/>
</dbReference>
<protein>
    <submittedName>
        <fullName evidence="6">PAS domain S-box-containing protein/diguanylate cyclase (GGDEF) domain-containing protein</fullName>
    </submittedName>
</protein>
<dbReference type="InterPro" id="IPR000160">
    <property type="entry name" value="GGDEF_dom"/>
</dbReference>
<gene>
    <name evidence="6" type="ORF">SAMN05216372_10747</name>
</gene>
<dbReference type="InterPro" id="IPR013655">
    <property type="entry name" value="PAS_fold_3"/>
</dbReference>
<evidence type="ECO:0000313" key="6">
    <source>
        <dbReference type="EMBL" id="SFE02562.1"/>
    </source>
</evidence>
<dbReference type="Pfam" id="PF00990">
    <property type="entry name" value="GGDEF"/>
    <property type="match status" value="1"/>
</dbReference>
<feature type="domain" description="PAC" evidence="4">
    <location>
        <begin position="355"/>
        <end position="406"/>
    </location>
</feature>
<evidence type="ECO:0000256" key="1">
    <source>
        <dbReference type="ARBA" id="ARBA00001946"/>
    </source>
</evidence>
<evidence type="ECO:0000256" key="2">
    <source>
        <dbReference type="ARBA" id="ARBA00004533"/>
    </source>
</evidence>
<dbReference type="GO" id="GO:0003824">
    <property type="term" value="F:catalytic activity"/>
    <property type="evidence" value="ECO:0007669"/>
    <property type="project" value="UniProtKB-ARBA"/>
</dbReference>
<dbReference type="SUPFAM" id="SSF55073">
    <property type="entry name" value="Nucleotide cyclase"/>
    <property type="match status" value="1"/>
</dbReference>
<feature type="domain" description="PAS" evidence="3">
    <location>
        <begin position="298"/>
        <end position="352"/>
    </location>
</feature>
<evidence type="ECO:0000259" key="3">
    <source>
        <dbReference type="PROSITE" id="PS50112"/>
    </source>
</evidence>
<dbReference type="EMBL" id="FOMO01000007">
    <property type="protein sequence ID" value="SFE02562.1"/>
    <property type="molecule type" value="Genomic_DNA"/>
</dbReference>
<dbReference type="PROSITE" id="PS50113">
    <property type="entry name" value="PAC"/>
    <property type="match status" value="2"/>
</dbReference>
<reference evidence="7" key="1">
    <citation type="submission" date="2016-10" db="EMBL/GenBank/DDBJ databases">
        <authorList>
            <person name="Varghese N."/>
            <person name="Submissions S."/>
        </authorList>
    </citation>
    <scope>NUCLEOTIDE SEQUENCE [LARGE SCALE GENOMIC DNA]</scope>
    <source>
        <strain evidence="7">JCM 2783</strain>
    </source>
</reference>
<dbReference type="CDD" id="cd01949">
    <property type="entry name" value="GGDEF"/>
    <property type="match status" value="1"/>
</dbReference>
<dbReference type="SMART" id="SM00091">
    <property type="entry name" value="PAS"/>
    <property type="match status" value="2"/>
</dbReference>
<dbReference type="SMART" id="SM00086">
    <property type="entry name" value="PAC"/>
    <property type="match status" value="2"/>
</dbReference>
<dbReference type="InterPro" id="IPR035965">
    <property type="entry name" value="PAS-like_dom_sf"/>
</dbReference>
<feature type="domain" description="GGDEF" evidence="5">
    <location>
        <begin position="439"/>
        <end position="570"/>
    </location>
</feature>